<evidence type="ECO:0000313" key="2">
    <source>
        <dbReference type="EMBL" id="GAA0275897.1"/>
    </source>
</evidence>
<feature type="compositionally biased region" description="Gly residues" evidence="1">
    <location>
        <begin position="255"/>
        <end position="267"/>
    </location>
</feature>
<protein>
    <submittedName>
        <fullName evidence="2">Uncharacterized protein</fullName>
    </submittedName>
</protein>
<reference evidence="2 3" key="1">
    <citation type="journal article" date="2019" name="Int. J. Syst. Evol. Microbiol.">
        <title>The Global Catalogue of Microorganisms (GCM) 10K type strain sequencing project: providing services to taxonomists for standard genome sequencing and annotation.</title>
        <authorList>
            <consortium name="The Broad Institute Genomics Platform"/>
            <consortium name="The Broad Institute Genome Sequencing Center for Infectious Disease"/>
            <person name="Wu L."/>
            <person name="Ma J."/>
        </authorList>
    </citation>
    <scope>NUCLEOTIDE SEQUENCE [LARGE SCALE GENOMIC DNA]</scope>
    <source>
        <strain evidence="2 3">JCM 10425</strain>
    </source>
</reference>
<feature type="region of interest" description="Disordered" evidence="1">
    <location>
        <begin position="222"/>
        <end position="267"/>
    </location>
</feature>
<feature type="compositionally biased region" description="Low complexity" evidence="1">
    <location>
        <begin position="230"/>
        <end position="254"/>
    </location>
</feature>
<evidence type="ECO:0000256" key="1">
    <source>
        <dbReference type="SAM" id="MobiDB-lite"/>
    </source>
</evidence>
<gene>
    <name evidence="2" type="ORF">GCM10009539_74620</name>
</gene>
<name>A0ABN0V552_9ACTN</name>
<sequence length="526" mass="54937">MAIRDYAQVGAILHRLGSALGRLGPAALVRTLGTVLATVSDPPGGDPEKLADLAAAFRRAAADTDPVAADAAELARGRLPAAWTGSAFASAAETTIATAHLVGSVRPAFDAAADALTGYAATSAELRAEHRELRSRLAAAWHDATHVELFGRSVRALDVRALDELATTARELISGFGEIYRRGLTAADTLIARLGDVTARARASAVDAHPADAVTLAAVDARPANPGATDPGAPGSSPADPGAPGSSPADAGAPGSSGAGGPAVGGGAGWPTDLGVLPPWQLLRANRRRAALTAIERAAFEHTLAAAASPLERAYLWKALAAGHDIATVTAFAEQIRGHNPTWLREHLSVLDPARRGPVTFAGQPFAQTDGTTCGTTSIVVARALADPVYTLEITKDPESFREEQRRLHGRTNPIWPEALGTSPWGMERGLAAETGTRYAFHWTDDTNPRELSAATRNILTAVDAGHPVPLLVGNTYPAHYLLAVAHDTDTLLVYNPAGGRLIEVPTDDIRQATVFHHLQGYLTPR</sequence>
<dbReference type="Proteomes" id="UP001500967">
    <property type="component" value="Unassembled WGS sequence"/>
</dbReference>
<dbReference type="RefSeq" id="WP_344653649.1">
    <property type="nucleotide sequence ID" value="NZ_BAAAGX010000033.1"/>
</dbReference>
<evidence type="ECO:0000313" key="3">
    <source>
        <dbReference type="Proteomes" id="UP001500967"/>
    </source>
</evidence>
<dbReference type="EMBL" id="BAAAGX010000033">
    <property type="protein sequence ID" value="GAA0275897.1"/>
    <property type="molecule type" value="Genomic_DNA"/>
</dbReference>
<keyword evidence="3" id="KW-1185">Reference proteome</keyword>
<organism evidence="2 3">
    <name type="scientific">Cryptosporangium japonicum</name>
    <dbReference type="NCBI Taxonomy" id="80872"/>
    <lineage>
        <taxon>Bacteria</taxon>
        <taxon>Bacillati</taxon>
        <taxon>Actinomycetota</taxon>
        <taxon>Actinomycetes</taxon>
        <taxon>Cryptosporangiales</taxon>
        <taxon>Cryptosporangiaceae</taxon>
        <taxon>Cryptosporangium</taxon>
    </lineage>
</organism>
<accession>A0ABN0V552</accession>
<proteinExistence type="predicted"/>
<comment type="caution">
    <text evidence="2">The sequence shown here is derived from an EMBL/GenBank/DDBJ whole genome shotgun (WGS) entry which is preliminary data.</text>
</comment>